<sequence length="99" mass="11037">MKIQRLLYVPSADMVPPVLARKYGDFAPTVRFDELQAAILALGHTLELDTDNTSRDMDCYRVSDSAARIHVISDFDPYGSGTPDPDGHQVGDVWSIDLW</sequence>
<accession>A0A5P2DD27</accession>
<evidence type="ECO:0000313" key="2">
    <source>
        <dbReference type="Proteomes" id="UP000325211"/>
    </source>
</evidence>
<protein>
    <submittedName>
        <fullName evidence="1">Uncharacterized protein</fullName>
    </submittedName>
</protein>
<gene>
    <name evidence="1" type="ORF">DEJ50_33480</name>
</gene>
<name>A0A5P2DD27_STRVZ</name>
<dbReference type="AlphaFoldDB" id="A0A5P2DD27"/>
<dbReference type="Proteomes" id="UP000325211">
    <property type="component" value="Chromosome"/>
</dbReference>
<proteinExistence type="predicted"/>
<reference evidence="1 2" key="1">
    <citation type="submission" date="2018-05" db="EMBL/GenBank/DDBJ databases">
        <title>Streptomyces venezuelae.</title>
        <authorList>
            <person name="Kim W."/>
            <person name="Lee N."/>
            <person name="Cho B.-K."/>
        </authorList>
    </citation>
    <scope>NUCLEOTIDE SEQUENCE [LARGE SCALE GENOMIC DNA]</scope>
    <source>
        <strain evidence="1 2">ATCC 21782</strain>
    </source>
</reference>
<organism evidence="1 2">
    <name type="scientific">Streptomyces venezuelae</name>
    <dbReference type="NCBI Taxonomy" id="54571"/>
    <lineage>
        <taxon>Bacteria</taxon>
        <taxon>Bacillati</taxon>
        <taxon>Actinomycetota</taxon>
        <taxon>Actinomycetes</taxon>
        <taxon>Kitasatosporales</taxon>
        <taxon>Streptomycetaceae</taxon>
        <taxon>Streptomyces</taxon>
    </lineage>
</organism>
<dbReference type="EMBL" id="CP029190">
    <property type="protein sequence ID" value="QES52008.1"/>
    <property type="molecule type" value="Genomic_DNA"/>
</dbReference>
<evidence type="ECO:0000313" key="1">
    <source>
        <dbReference type="EMBL" id="QES52008.1"/>
    </source>
</evidence>